<accession>A0ABY4F8E2</accession>
<dbReference type="InterPro" id="IPR029035">
    <property type="entry name" value="DHS-like_NAD/FAD-binding_dom"/>
</dbReference>
<dbReference type="Pfam" id="PF00931">
    <property type="entry name" value="NB-ARC"/>
    <property type="match status" value="1"/>
</dbReference>
<dbReference type="Gene3D" id="3.40.50.300">
    <property type="entry name" value="P-loop containing nucleotide triphosphate hydrolases"/>
    <property type="match status" value="1"/>
</dbReference>
<dbReference type="PANTHER" id="PTHR47691">
    <property type="entry name" value="REGULATOR-RELATED"/>
    <property type="match status" value="1"/>
</dbReference>
<feature type="domain" description="AAA+ ATPase" evidence="1">
    <location>
        <begin position="530"/>
        <end position="657"/>
    </location>
</feature>
<reference evidence="2 3" key="1">
    <citation type="submission" date="2022-04" db="EMBL/GenBank/DDBJ databases">
        <title>Hymenobacter sp. isolated from the air.</title>
        <authorList>
            <person name="Won M."/>
            <person name="Lee C.-M."/>
            <person name="Woen H.-Y."/>
            <person name="Kwon S.-W."/>
        </authorList>
    </citation>
    <scope>NUCLEOTIDE SEQUENCE [LARGE SCALE GENOMIC DNA]</scope>
    <source>
        <strain evidence="3">5116 S-27</strain>
    </source>
</reference>
<dbReference type="InterPro" id="IPR027417">
    <property type="entry name" value="P-loop_NTPase"/>
</dbReference>
<dbReference type="PANTHER" id="PTHR47691:SF3">
    <property type="entry name" value="HTH-TYPE TRANSCRIPTIONAL REGULATOR RV0890C-RELATED"/>
    <property type="match status" value="1"/>
</dbReference>
<evidence type="ECO:0000313" key="2">
    <source>
        <dbReference type="EMBL" id="UOQ52292.1"/>
    </source>
</evidence>
<keyword evidence="3" id="KW-1185">Reference proteome</keyword>
<proteinExistence type="predicted"/>
<gene>
    <name evidence="2" type="ORF">MUN80_21340</name>
</gene>
<protein>
    <submittedName>
        <fullName evidence="2">SIR2 family protein</fullName>
    </submittedName>
</protein>
<dbReference type="RefSeq" id="WP_244716123.1">
    <property type="nucleotide sequence ID" value="NZ_CP095049.1"/>
</dbReference>
<dbReference type="InterPro" id="IPR003593">
    <property type="entry name" value="AAA+_ATPase"/>
</dbReference>
<evidence type="ECO:0000259" key="1">
    <source>
        <dbReference type="SMART" id="SM00382"/>
    </source>
</evidence>
<dbReference type="SUPFAM" id="SSF52467">
    <property type="entry name" value="DHS-like NAD/FAD-binding domain"/>
    <property type="match status" value="1"/>
</dbReference>
<evidence type="ECO:0000313" key="3">
    <source>
        <dbReference type="Proteomes" id="UP000831785"/>
    </source>
</evidence>
<dbReference type="SUPFAM" id="SSF52540">
    <property type="entry name" value="P-loop containing nucleoside triphosphate hydrolases"/>
    <property type="match status" value="1"/>
</dbReference>
<dbReference type="InterPro" id="IPR002182">
    <property type="entry name" value="NB-ARC"/>
</dbReference>
<dbReference type="EMBL" id="CP095049">
    <property type="protein sequence ID" value="UOQ52292.1"/>
    <property type="molecule type" value="Genomic_DNA"/>
</dbReference>
<dbReference type="Proteomes" id="UP000831785">
    <property type="component" value="Chromosome"/>
</dbReference>
<sequence>MATKSIPFVCWEACAIQIKGAKGCIQNLYGGMKSFLYLKILLRIIKFDKNFQRNNLCSMALSVPNGILDAIRNNSLIVFVGSGMSRRFNLPDWKGMVVDIINLSDDIKFKSFIPVVQDDLMQPIEVLDKMIFEKHNIYSYIEDNYILKKDSNLDTHRKILSLTGKVITTNYDNAFEVADTTMYKVVYDSAFRISKLKDKSNYIFKIHGSSDVDPSECIIFSSDYERLYSKENAAIIKMKDLFINNTILFIGFSFNDPYVNKMFGQIDELFDGNISHYILTNTPDKFENLRYIRSIKIDDYGQIDEFIDLCIDSAKTSNVSEISTNVFDKKQEFIKPKLCILYPDPVDINLCLEFKQIASCFENLNVDIYIGYLNVSTLQLADDYDILIIITKIFKGKLYVEDENISSQLMSAEELSNYFINEGMVKIFITNESIDLDYIDSCVSISTYKSNVINKFIFKALRNSDLNFKEAEIKIKGDFGFKYNKGKAKYLSIYQAEYSIPYGFKLSDNLVGRSEERITISRKLLNIKISNKLLNIKGAGGTGKTTLIKTVAHDLYKRGVFKDGIMFVSCEQIYNYNDFELALIKGFGLNNIVNFKEYLRENIIKAEKLIILDNFESVLSINSSTDYEQVLLLLNFVIDYSNIVLTSREILDIDFEDVFSLSSMVTDDAVKLFELNYGAVDAKDRQVLRVEILENLLNNNPLAIKLVTKNTIRQKSIEYLKNQLTNFFFESTGSEHEQIYSSDADLNIEKTKSIYQSINYSYSKLLYKEKLAFEILHLFPDGISFSQFKKWFSKEKSLNRISDIDLKALCNKSLVENHEGILQLQPIIRKFSEFQFLKRDEDVKIKYYGDAFKINSFMMSNIRFMYAYGDLSTSLKMHDQIKNNTLMSLGYIDKIEALYEDKAPLLRYVRSQTNYIMQENQALQFKDKIMNLKGFFSDIKYSGEYIDTCVNVMMYYCKSFDSYSDLCEIFPPELMEDRVMAEEESFEGDYKDNISLIHAMEGHTMAFLNSYVKNNNVNTDIVFDDYIFYLGIHININELVKRFYSYERDYIYKILNTSELKSYLKSLYSEHHIEIMQCTYVLAKLEPISRDKISKLVVTNPYTRGLKELMFAFNENVSSKKHEYFIRAMKFLFHIKYYYLEALYYYCKFLYKEGHPDFEKNYSDGLYMSKKYYYQYMEYRFVSIKDSSVTVYQCDFNYYQLKEIKKFVQDYVEKCNIEFNEMLKNNKS</sequence>
<dbReference type="SMART" id="SM00382">
    <property type="entry name" value="AAA"/>
    <property type="match status" value="1"/>
</dbReference>
<name>A0ABY4F8E2_9BACT</name>
<dbReference type="Pfam" id="PF13289">
    <property type="entry name" value="SIR2_2"/>
    <property type="match status" value="1"/>
</dbReference>
<organism evidence="2 3">
    <name type="scientific">Hymenobacter cellulosivorans</name>
    <dbReference type="NCBI Taxonomy" id="2932249"/>
    <lineage>
        <taxon>Bacteria</taxon>
        <taxon>Pseudomonadati</taxon>
        <taxon>Bacteroidota</taxon>
        <taxon>Cytophagia</taxon>
        <taxon>Cytophagales</taxon>
        <taxon>Hymenobacteraceae</taxon>
        <taxon>Hymenobacter</taxon>
    </lineage>
</organism>